<name>A0A3P3VT78_9GAMM</name>
<evidence type="ECO:0000313" key="4">
    <source>
        <dbReference type="Proteomes" id="UP000280792"/>
    </source>
</evidence>
<dbReference type="GO" id="GO:0000160">
    <property type="term" value="P:phosphorelay signal transduction system"/>
    <property type="evidence" value="ECO:0007669"/>
    <property type="project" value="InterPro"/>
</dbReference>
<dbReference type="Pfam" id="PF26379">
    <property type="entry name" value="FimL_2nd"/>
    <property type="match status" value="1"/>
</dbReference>
<keyword evidence="4" id="KW-1185">Reference proteome</keyword>
<feature type="domain" description="Scaffold protein FimL second" evidence="2">
    <location>
        <begin position="155"/>
        <end position="289"/>
    </location>
</feature>
<accession>A0A3P3VT78</accession>
<reference evidence="3 4" key="1">
    <citation type="submission" date="2018-08" db="EMBL/GenBank/DDBJ databases">
        <authorList>
            <person name="Khan S.A."/>
        </authorList>
    </citation>
    <scope>NUCLEOTIDE SEQUENCE [LARGE SCALE GENOMIC DNA]</scope>
    <source>
        <strain evidence="3 4">GTF-13</strain>
    </source>
</reference>
<evidence type="ECO:0000313" key="3">
    <source>
        <dbReference type="EMBL" id="RRJ84886.1"/>
    </source>
</evidence>
<comment type="caution">
    <text evidence="3">The sequence shown here is derived from an EMBL/GenBank/DDBJ whole genome shotgun (WGS) entry which is preliminary data.</text>
</comment>
<dbReference type="EMBL" id="QWEZ01000001">
    <property type="protein sequence ID" value="RRJ84886.1"/>
    <property type="molecule type" value="Genomic_DNA"/>
</dbReference>
<dbReference type="RefSeq" id="WP_125015318.1">
    <property type="nucleotide sequence ID" value="NZ_QWEZ01000001.1"/>
</dbReference>
<dbReference type="InterPro" id="IPR036641">
    <property type="entry name" value="HPT_dom_sf"/>
</dbReference>
<gene>
    <name evidence="3" type="ORF">D0544_07305</name>
</gene>
<reference evidence="3 4" key="2">
    <citation type="submission" date="2018-12" db="EMBL/GenBank/DDBJ databases">
        <title>Simiduia agarivorans gen. nov., sp. nov., a marine, agarolytic bacterium isolated from shallow coastal water from Keelung, Taiwan.</title>
        <authorList>
            <person name="Shieh W.Y."/>
        </authorList>
    </citation>
    <scope>NUCLEOTIDE SEQUENCE [LARGE SCALE GENOMIC DNA]</scope>
    <source>
        <strain evidence="3 4">GTF-13</strain>
    </source>
</reference>
<protein>
    <submittedName>
        <fullName evidence="3">Ferrous iron transporter B</fullName>
    </submittedName>
</protein>
<evidence type="ECO:0000259" key="2">
    <source>
        <dbReference type="Pfam" id="PF26379"/>
    </source>
</evidence>
<dbReference type="SUPFAM" id="SSF47226">
    <property type="entry name" value="Histidine-containing phosphotransfer domain, HPT domain"/>
    <property type="match status" value="1"/>
</dbReference>
<dbReference type="Proteomes" id="UP000280792">
    <property type="component" value="Unassembled WGS sequence"/>
</dbReference>
<feature type="coiled-coil region" evidence="1">
    <location>
        <begin position="4"/>
        <end position="31"/>
    </location>
</feature>
<keyword evidence="1" id="KW-0175">Coiled coil</keyword>
<evidence type="ECO:0000256" key="1">
    <source>
        <dbReference type="SAM" id="Coils"/>
    </source>
</evidence>
<dbReference type="InterPro" id="IPR058661">
    <property type="entry name" value="FimL_2nd"/>
</dbReference>
<organism evidence="3 4">
    <name type="scientific">Aestuariirhabdus litorea</name>
    <dbReference type="NCBI Taxonomy" id="2528527"/>
    <lineage>
        <taxon>Bacteria</taxon>
        <taxon>Pseudomonadati</taxon>
        <taxon>Pseudomonadota</taxon>
        <taxon>Gammaproteobacteria</taxon>
        <taxon>Oceanospirillales</taxon>
        <taxon>Aestuariirhabdaceae</taxon>
        <taxon>Aestuariirhabdus</taxon>
    </lineage>
</organism>
<sequence>MAGASSLNLVREELESTIQQAENSLEQFIEERDQGAHLQACVDCIKQVRGTLSLIEMSAGELLAEEMFELATDIPEGAGNDRDDALGVLSNSLFVLSRYLEYLQQSREEIPELLLPTVNELRRTRRAPLLPESFFYSIRAPLPEGGEIGDLVASEETGRRLRLMYQVGLLGLFKEENTQSSLKLMERALQRLYSLMEPGKGARLLQVASAALEVMVDAEMGTYTERKLLFGKVDRLIRMLVMGDTAASFDKTLVKELLYLVVLGDTQGELAREVKKEFNLLPLPFNDHTLAEERSIMAGPGNEVFRSLSAALKEELSSLKDMLDLVERGSNVDFEEMSALVGRLPKTLGMVGLVSASKALQANQEAVASWGAAGKVEDRQQLMALADAILYVESMVASLEQPRAGKDLKAVETDQATIMANNQLFEARIVVIDETQAGLAMLKRAITAFTESDWDQMHLANVDVTLDGLRGGLFFIDEERASNAVAACQRYLKEKVLGKPGAPSQGDLETLADALTGLDFYLQGLNGGKYEGDDVLKLAESAVKELGFPV</sequence>
<dbReference type="AlphaFoldDB" id="A0A3P3VT78"/>
<proteinExistence type="predicted"/>